<dbReference type="Gene3D" id="3.30.70.100">
    <property type="match status" value="1"/>
</dbReference>
<sequence length="134" mass="15544">MSDDESPKKTVSIVAFMKRKPGLTHEQFYHHWVNVHGPLVKPWAKKHGFLEYRQIHLYPALNANRAVVGPELAGQNTELENWDGCAVFELESLEKFEAAFQDPYYKDLISKDEEQFIDKSAGVMRRRGELNRII</sequence>
<protein>
    <recommendedName>
        <fullName evidence="2">EthD domain-containing protein</fullName>
    </recommendedName>
</protein>
<gene>
    <name evidence="3" type="ORF">Sste5346_006028</name>
</gene>
<comment type="caution">
    <text evidence="3">The sequence shown here is derived from an EMBL/GenBank/DDBJ whole genome shotgun (WGS) entry which is preliminary data.</text>
</comment>
<evidence type="ECO:0000259" key="2">
    <source>
        <dbReference type="Pfam" id="PF07110"/>
    </source>
</evidence>
<name>A0ABR3Z1T1_9PEZI</name>
<evidence type="ECO:0000313" key="4">
    <source>
        <dbReference type="Proteomes" id="UP001583186"/>
    </source>
</evidence>
<evidence type="ECO:0000313" key="3">
    <source>
        <dbReference type="EMBL" id="KAL1894242.1"/>
    </source>
</evidence>
<dbReference type="Pfam" id="PF07110">
    <property type="entry name" value="EthD"/>
    <property type="match status" value="1"/>
</dbReference>
<feature type="domain" description="EthD" evidence="2">
    <location>
        <begin position="20"/>
        <end position="120"/>
    </location>
</feature>
<organism evidence="3 4">
    <name type="scientific">Sporothrix stenoceras</name>
    <dbReference type="NCBI Taxonomy" id="5173"/>
    <lineage>
        <taxon>Eukaryota</taxon>
        <taxon>Fungi</taxon>
        <taxon>Dikarya</taxon>
        <taxon>Ascomycota</taxon>
        <taxon>Pezizomycotina</taxon>
        <taxon>Sordariomycetes</taxon>
        <taxon>Sordariomycetidae</taxon>
        <taxon>Ophiostomatales</taxon>
        <taxon>Ophiostomataceae</taxon>
        <taxon>Sporothrix</taxon>
    </lineage>
</organism>
<dbReference type="EMBL" id="JAWCUI010000034">
    <property type="protein sequence ID" value="KAL1894242.1"/>
    <property type="molecule type" value="Genomic_DNA"/>
</dbReference>
<comment type="similarity">
    <text evidence="1">Belongs to the tpcK family.</text>
</comment>
<proteinExistence type="inferred from homology"/>
<dbReference type="InterPro" id="IPR011008">
    <property type="entry name" value="Dimeric_a/b-barrel"/>
</dbReference>
<reference evidence="3 4" key="1">
    <citation type="journal article" date="2024" name="IMA Fungus">
        <title>IMA Genome - F19 : A genome assembly and annotation guide to empower mycologists, including annotated draft genome sequences of Ceratocystis pirilliformis, Diaporthe australafricana, Fusarium ophioides, Paecilomyces lecythidis, and Sporothrix stenoceras.</title>
        <authorList>
            <person name="Aylward J."/>
            <person name="Wilson A.M."/>
            <person name="Visagie C.M."/>
            <person name="Spraker J."/>
            <person name="Barnes I."/>
            <person name="Buitendag C."/>
            <person name="Ceriani C."/>
            <person name="Del Mar Angel L."/>
            <person name="du Plessis D."/>
            <person name="Fuchs T."/>
            <person name="Gasser K."/>
            <person name="Kramer D."/>
            <person name="Li W."/>
            <person name="Munsamy K."/>
            <person name="Piso A."/>
            <person name="Price J.L."/>
            <person name="Sonnekus B."/>
            <person name="Thomas C."/>
            <person name="van der Nest A."/>
            <person name="van Dijk A."/>
            <person name="van Heerden A."/>
            <person name="van Vuuren N."/>
            <person name="Yilmaz N."/>
            <person name="Duong T.A."/>
            <person name="van der Merwe N.A."/>
            <person name="Wingfield M.J."/>
            <person name="Wingfield B.D."/>
        </authorList>
    </citation>
    <scope>NUCLEOTIDE SEQUENCE [LARGE SCALE GENOMIC DNA]</scope>
    <source>
        <strain evidence="3 4">CMW 5346</strain>
    </source>
</reference>
<dbReference type="InterPro" id="IPR009799">
    <property type="entry name" value="EthD_dom"/>
</dbReference>
<dbReference type="SUPFAM" id="SSF54909">
    <property type="entry name" value="Dimeric alpha+beta barrel"/>
    <property type="match status" value="1"/>
</dbReference>
<evidence type="ECO:0000256" key="1">
    <source>
        <dbReference type="ARBA" id="ARBA00005986"/>
    </source>
</evidence>
<accession>A0ABR3Z1T1</accession>
<keyword evidence="4" id="KW-1185">Reference proteome</keyword>
<dbReference type="Proteomes" id="UP001583186">
    <property type="component" value="Unassembled WGS sequence"/>
</dbReference>